<comment type="caution">
    <text evidence="6">The sequence shown here is derived from an EMBL/GenBank/DDBJ whole genome shotgun (WGS) entry which is preliminary data.</text>
</comment>
<name>A0A1F5SLQ6_9BACT</name>
<feature type="domain" description="Penicillin-binding protein transpeptidase" evidence="4">
    <location>
        <begin position="314"/>
        <end position="629"/>
    </location>
</feature>
<evidence type="ECO:0000256" key="3">
    <source>
        <dbReference type="SAM" id="Phobius"/>
    </source>
</evidence>
<dbReference type="InterPro" id="IPR001460">
    <property type="entry name" value="PCN-bd_Tpept"/>
</dbReference>
<reference evidence="6 7" key="1">
    <citation type="journal article" date="2016" name="Nat. Commun.">
        <title>Thousands of microbial genomes shed light on interconnected biogeochemical processes in an aquifer system.</title>
        <authorList>
            <person name="Anantharaman K."/>
            <person name="Brown C.T."/>
            <person name="Hug L.A."/>
            <person name="Sharon I."/>
            <person name="Castelle C.J."/>
            <person name="Probst A.J."/>
            <person name="Thomas B.C."/>
            <person name="Singh A."/>
            <person name="Wilkins M.J."/>
            <person name="Karaoz U."/>
            <person name="Brodie E.L."/>
            <person name="Williams K.H."/>
            <person name="Hubbard S.S."/>
            <person name="Banfield J.F."/>
        </authorList>
    </citation>
    <scope>NUCLEOTIDE SEQUENCE [LARGE SCALE GENOMIC DNA]</scope>
</reference>
<dbReference type="GO" id="GO:0008658">
    <property type="term" value="F:penicillin binding"/>
    <property type="evidence" value="ECO:0007669"/>
    <property type="project" value="InterPro"/>
</dbReference>
<dbReference type="GO" id="GO:0005886">
    <property type="term" value="C:plasma membrane"/>
    <property type="evidence" value="ECO:0007669"/>
    <property type="project" value="TreeGrafter"/>
</dbReference>
<dbReference type="EMBL" id="MFGB01000007">
    <property type="protein sequence ID" value="OGF27589.1"/>
    <property type="molecule type" value="Genomic_DNA"/>
</dbReference>
<dbReference type="InterPro" id="IPR005311">
    <property type="entry name" value="PBP_dimer"/>
</dbReference>
<sequence length="642" mass="70872">MISSKYNRKKSDNGNRLNLVMTVIFLLAGSILLRLYGLQVSKNDLYVALASDQHQVYNKLQPSRGEIYIQNSPVPDGKDFYPVATNKDFALVYAIPKDVKSPAEAADRLYEIFDRKNVEDEVDKMLKEDPYFSATSSDGLGIAAADIKNREEFKAIKRELELETRKKSIVAAYLDKLSKENDPYEPIRYKVEKETLDPYIDELHGLGIDHIMEAYRYYPEFSIGSHLFGFVGFDDSGKIGRYGLENFFNEELTGAPGSIKAERSGNGSLIIVNDREFNEPKNGSDLILTINRSIQFNACQKLNAAALRHGADGGTVIVMEPKTGAIIAMCSWPDYDPNNYGKVDDISIYNNPAVFDQYEPGSIFKIFTMSAGIDQGKVTPESTYNDKGSIKIPGWSKPIKNSDFDTFGGHGTVDMITVLELSLNTGSIHVMQRTGPEVFADYVKKFGFGQKTGIELPGEGSGNIVNLERDVIRPVEVATATFGQGITVTPLQTITAYAAVVNGGILMKPYVVDEIVTSEGERIKTQPQPVRRVISERTSLLLSGMMVRVVEEGHSTRAAVKGYYVGGKTGTAQVAGSGTKGYEAGRTIHTFIGFAPADDPKFVMLVKLNDPKDVAWADSSTAPLFSEIAEFILNYYQVPKER</sequence>
<feature type="domain" description="Penicillin-binding protein dimerisation" evidence="5">
    <location>
        <begin position="60"/>
        <end position="269"/>
    </location>
</feature>
<feature type="transmembrane region" description="Helical" evidence="3">
    <location>
        <begin position="17"/>
        <end position="36"/>
    </location>
</feature>
<proteinExistence type="predicted"/>
<dbReference type="Pfam" id="PF00905">
    <property type="entry name" value="Transpeptidase"/>
    <property type="match status" value="1"/>
</dbReference>
<dbReference type="InterPro" id="IPR036138">
    <property type="entry name" value="PBP_dimer_sf"/>
</dbReference>
<keyword evidence="3" id="KW-0812">Transmembrane</keyword>
<dbReference type="SUPFAM" id="SSF56519">
    <property type="entry name" value="Penicillin binding protein dimerisation domain"/>
    <property type="match status" value="1"/>
</dbReference>
<evidence type="ECO:0000256" key="2">
    <source>
        <dbReference type="ARBA" id="ARBA00023136"/>
    </source>
</evidence>
<dbReference type="Gene3D" id="3.90.1310.10">
    <property type="entry name" value="Penicillin-binding protein 2a (Domain 2)"/>
    <property type="match status" value="1"/>
</dbReference>
<accession>A0A1F5SLQ6</accession>
<dbReference type="PANTHER" id="PTHR30627">
    <property type="entry name" value="PEPTIDOGLYCAN D,D-TRANSPEPTIDASE"/>
    <property type="match status" value="1"/>
</dbReference>
<dbReference type="Gene3D" id="3.40.710.10">
    <property type="entry name" value="DD-peptidase/beta-lactamase superfamily"/>
    <property type="match status" value="1"/>
</dbReference>
<keyword evidence="3" id="KW-1133">Transmembrane helix</keyword>
<dbReference type="Proteomes" id="UP000178367">
    <property type="component" value="Unassembled WGS sequence"/>
</dbReference>
<evidence type="ECO:0000259" key="5">
    <source>
        <dbReference type="Pfam" id="PF03717"/>
    </source>
</evidence>
<dbReference type="STRING" id="1797994.A2227_01960"/>
<evidence type="ECO:0000313" key="7">
    <source>
        <dbReference type="Proteomes" id="UP000178367"/>
    </source>
</evidence>
<dbReference type="InterPro" id="IPR012338">
    <property type="entry name" value="Beta-lactam/transpept-like"/>
</dbReference>
<dbReference type="Pfam" id="PF03717">
    <property type="entry name" value="PBP_dimer"/>
    <property type="match status" value="1"/>
</dbReference>
<evidence type="ECO:0000256" key="1">
    <source>
        <dbReference type="ARBA" id="ARBA00004370"/>
    </source>
</evidence>
<dbReference type="GO" id="GO:0071555">
    <property type="term" value="P:cell wall organization"/>
    <property type="evidence" value="ECO:0007669"/>
    <property type="project" value="TreeGrafter"/>
</dbReference>
<keyword evidence="2 3" id="KW-0472">Membrane</keyword>
<protein>
    <recommendedName>
        <fullName evidence="8">Penicillin-binding protein transpeptidase domain-containing protein</fullName>
    </recommendedName>
</protein>
<comment type="subcellular location">
    <subcellularLocation>
        <location evidence="1">Membrane</location>
    </subcellularLocation>
</comment>
<dbReference type="InterPro" id="IPR050515">
    <property type="entry name" value="Beta-lactam/transpept"/>
</dbReference>
<organism evidence="6 7">
    <name type="scientific">Candidatus Falkowbacteria bacterium RIFOXYA2_FULL_47_19</name>
    <dbReference type="NCBI Taxonomy" id="1797994"/>
    <lineage>
        <taxon>Bacteria</taxon>
        <taxon>Candidatus Falkowiibacteriota</taxon>
    </lineage>
</organism>
<evidence type="ECO:0000259" key="4">
    <source>
        <dbReference type="Pfam" id="PF00905"/>
    </source>
</evidence>
<evidence type="ECO:0008006" key="8">
    <source>
        <dbReference type="Google" id="ProtNLM"/>
    </source>
</evidence>
<dbReference type="AlphaFoldDB" id="A0A1F5SLQ6"/>
<dbReference type="PANTHER" id="PTHR30627:SF1">
    <property type="entry name" value="PEPTIDOGLYCAN D,D-TRANSPEPTIDASE FTSI"/>
    <property type="match status" value="1"/>
</dbReference>
<dbReference type="SUPFAM" id="SSF56601">
    <property type="entry name" value="beta-lactamase/transpeptidase-like"/>
    <property type="match status" value="1"/>
</dbReference>
<gene>
    <name evidence="6" type="ORF">A2227_01960</name>
</gene>
<evidence type="ECO:0000313" key="6">
    <source>
        <dbReference type="EMBL" id="OGF27589.1"/>
    </source>
</evidence>
<dbReference type="Gene3D" id="3.30.450.330">
    <property type="match status" value="1"/>
</dbReference>